<keyword evidence="2" id="KW-1185">Reference proteome</keyword>
<reference evidence="1" key="1">
    <citation type="submission" date="2021-03" db="EMBL/GenBank/DDBJ databases">
        <title>Whole genome shotgun sequence of Actinoplanes consettensis NBRC 14913.</title>
        <authorList>
            <person name="Komaki H."/>
            <person name="Tamura T."/>
        </authorList>
    </citation>
    <scope>NUCLEOTIDE SEQUENCE</scope>
    <source>
        <strain evidence="1">NBRC 14913</strain>
    </source>
</reference>
<dbReference type="SUPFAM" id="SSF52540">
    <property type="entry name" value="P-loop containing nucleoside triphosphate hydrolases"/>
    <property type="match status" value="1"/>
</dbReference>
<evidence type="ECO:0000313" key="1">
    <source>
        <dbReference type="EMBL" id="GIM74924.1"/>
    </source>
</evidence>
<comment type="caution">
    <text evidence="1">The sequence shown here is derived from an EMBL/GenBank/DDBJ whole genome shotgun (WGS) entry which is preliminary data.</text>
</comment>
<dbReference type="AlphaFoldDB" id="A0A919SNE1"/>
<organism evidence="1 2">
    <name type="scientific">Winogradskya consettensis</name>
    <dbReference type="NCBI Taxonomy" id="113560"/>
    <lineage>
        <taxon>Bacteria</taxon>
        <taxon>Bacillati</taxon>
        <taxon>Actinomycetota</taxon>
        <taxon>Actinomycetes</taxon>
        <taxon>Micromonosporales</taxon>
        <taxon>Micromonosporaceae</taxon>
        <taxon>Winogradskya</taxon>
    </lineage>
</organism>
<gene>
    <name evidence="1" type="ORF">Aco04nite_42810</name>
</gene>
<dbReference type="Proteomes" id="UP000680865">
    <property type="component" value="Unassembled WGS sequence"/>
</dbReference>
<evidence type="ECO:0000313" key="2">
    <source>
        <dbReference type="Proteomes" id="UP000680865"/>
    </source>
</evidence>
<accession>A0A919SNE1</accession>
<dbReference type="EMBL" id="BOQP01000021">
    <property type="protein sequence ID" value="GIM74924.1"/>
    <property type="molecule type" value="Genomic_DNA"/>
</dbReference>
<protein>
    <submittedName>
        <fullName evidence="1">Uncharacterized protein</fullName>
    </submittedName>
</protein>
<dbReference type="InterPro" id="IPR027417">
    <property type="entry name" value="P-loop_NTPase"/>
</dbReference>
<proteinExistence type="predicted"/>
<name>A0A919SNE1_9ACTN</name>
<sequence>MSFRYADSTLSLMRWDPVTTVRNALWIGGGQWSGKSTVAGIIADRHGLTHYHYDYHDARGHQDRRVAARLRRGESPGDPHPDRVWVTPSPQEMASTVLAGFPERFEWVLDDLRALGTPRPVIVDGWGIRPELVVRVAGSPRQMVVLVPTEEFRRHQLAVLPRAGTFNARVSDPVKAQRNRVARDGLIIQDVTENAKLSGVIIIEVDGSRGVEATAEMVADHFSPFLA</sequence>